<keyword evidence="3 13" id="KW-0540">Nuclease</keyword>
<keyword evidence="11 13" id="KW-0234">DNA repair</keyword>
<dbReference type="NCBIfam" id="TIGR00228">
    <property type="entry name" value="ruvC"/>
    <property type="match status" value="1"/>
</dbReference>
<evidence type="ECO:0000313" key="16">
    <source>
        <dbReference type="Proteomes" id="UP000218899"/>
    </source>
</evidence>
<dbReference type="PANTHER" id="PTHR30194">
    <property type="entry name" value="CROSSOVER JUNCTION ENDODEOXYRIBONUCLEASE RUVC"/>
    <property type="match status" value="1"/>
</dbReference>
<evidence type="ECO:0000256" key="7">
    <source>
        <dbReference type="ARBA" id="ARBA00022801"/>
    </source>
</evidence>
<comment type="cofactor">
    <cofactor evidence="13">
        <name>Mg(2+)</name>
        <dbReference type="ChEBI" id="CHEBI:18420"/>
    </cofactor>
    <text evidence="13">Binds 2 Mg(2+) ion per subunit.</text>
</comment>
<dbReference type="PRINTS" id="PR00696">
    <property type="entry name" value="RSOLVASERUVC"/>
</dbReference>
<feature type="active site" evidence="13">
    <location>
        <position position="7"/>
    </location>
</feature>
<keyword evidence="5 13" id="KW-0255">Endonuclease</keyword>
<evidence type="ECO:0000256" key="12">
    <source>
        <dbReference type="ARBA" id="ARBA00029354"/>
    </source>
</evidence>
<dbReference type="GO" id="GO:0006281">
    <property type="term" value="P:DNA repair"/>
    <property type="evidence" value="ECO:0007669"/>
    <property type="project" value="UniProtKB-UniRule"/>
</dbReference>
<dbReference type="Proteomes" id="UP000218899">
    <property type="component" value="Chromosome"/>
</dbReference>
<reference evidence="15 16" key="1">
    <citation type="submission" date="2015-08" db="EMBL/GenBank/DDBJ databases">
        <title>Complete genome sequence of Sulfurifustis variabilis.</title>
        <authorList>
            <person name="Miura A."/>
            <person name="Kojima H."/>
            <person name="Fukui M."/>
        </authorList>
    </citation>
    <scope>NUCLEOTIDE SEQUENCE [LARGE SCALE GENOMIC DNA]</scope>
    <source>
        <strain evidence="16">skN76</strain>
    </source>
</reference>
<comment type="subunit">
    <text evidence="13">Homodimer which binds Holliday junction (HJ) DNA. The HJ becomes 2-fold symmetrical on binding to RuvC with unstacked arms; it has a different conformation from HJ DNA in complex with RuvA. In the full resolvosome a probable DNA-RuvA(4)-RuvB(12)-RuvC(2) complex forms which resolves the HJ.</text>
</comment>
<name>A0A1B4VGC7_9GAMM</name>
<dbReference type="PROSITE" id="PS01321">
    <property type="entry name" value="RUVC"/>
    <property type="match status" value="1"/>
</dbReference>
<dbReference type="GO" id="GO:0006310">
    <property type="term" value="P:DNA recombination"/>
    <property type="evidence" value="ECO:0007669"/>
    <property type="project" value="UniProtKB-UniRule"/>
</dbReference>
<evidence type="ECO:0000256" key="13">
    <source>
        <dbReference type="HAMAP-Rule" id="MF_00034"/>
    </source>
</evidence>
<dbReference type="CDD" id="cd16962">
    <property type="entry name" value="RuvC"/>
    <property type="match status" value="1"/>
</dbReference>
<dbReference type="SUPFAM" id="SSF53098">
    <property type="entry name" value="Ribonuclease H-like"/>
    <property type="match status" value="1"/>
</dbReference>
<gene>
    <name evidence="13" type="primary">ruvC</name>
    <name evidence="15" type="ORF">SVA_3320</name>
</gene>
<dbReference type="GO" id="GO:0005737">
    <property type="term" value="C:cytoplasm"/>
    <property type="evidence" value="ECO:0007669"/>
    <property type="project" value="UniProtKB-SubCell"/>
</dbReference>
<dbReference type="KEGG" id="sva:SVA_3320"/>
<feature type="binding site" evidence="13">
    <location>
        <position position="139"/>
    </location>
    <ligand>
        <name>Mg(2+)</name>
        <dbReference type="ChEBI" id="CHEBI:18420"/>
        <label>1</label>
    </ligand>
</feature>
<evidence type="ECO:0000256" key="2">
    <source>
        <dbReference type="ARBA" id="ARBA00022490"/>
    </source>
</evidence>
<protein>
    <recommendedName>
        <fullName evidence="13 14">Crossover junction endodeoxyribonuclease RuvC</fullName>
        <ecNumber evidence="13 14">3.1.21.10</ecNumber>
    </recommendedName>
    <alternativeName>
        <fullName evidence="13">Holliday junction nuclease RuvC</fullName>
    </alternativeName>
    <alternativeName>
        <fullName evidence="13">Holliday junction resolvase RuvC</fullName>
    </alternativeName>
</protein>
<feature type="binding site" evidence="13">
    <location>
        <position position="67"/>
    </location>
    <ligand>
        <name>Mg(2+)</name>
        <dbReference type="ChEBI" id="CHEBI:18420"/>
        <label>2</label>
    </ligand>
</feature>
<evidence type="ECO:0000256" key="5">
    <source>
        <dbReference type="ARBA" id="ARBA00022759"/>
    </source>
</evidence>
<dbReference type="GO" id="GO:0048476">
    <property type="term" value="C:Holliday junction resolvase complex"/>
    <property type="evidence" value="ECO:0007669"/>
    <property type="project" value="UniProtKB-UniRule"/>
</dbReference>
<evidence type="ECO:0000256" key="6">
    <source>
        <dbReference type="ARBA" id="ARBA00022763"/>
    </source>
</evidence>
<comment type="function">
    <text evidence="13">The RuvA-RuvB-RuvC complex processes Holliday junction (HJ) DNA during genetic recombination and DNA repair. Endonuclease that resolves HJ intermediates. Cleaves cruciform DNA by making single-stranded nicks across the HJ at symmetrical positions within the homologous arms, yielding a 5'-phosphate and a 3'-hydroxyl group; requires a central core of homology in the junction. The consensus cleavage sequence is 5'-(A/T)TT(C/G)-3'. Cleavage occurs on the 3'-side of the TT dinucleotide at the point of strand exchange. HJ branch migration catalyzed by RuvA-RuvB allows RuvC to scan DNA until it finds its consensus sequence, where it cleaves and resolves the cruciform DNA.</text>
</comment>
<dbReference type="InterPro" id="IPR036397">
    <property type="entry name" value="RNaseH_sf"/>
</dbReference>
<dbReference type="GO" id="GO:0000287">
    <property type="term" value="F:magnesium ion binding"/>
    <property type="evidence" value="ECO:0007669"/>
    <property type="project" value="UniProtKB-UniRule"/>
</dbReference>
<feature type="active site" evidence="13">
    <location>
        <position position="67"/>
    </location>
</feature>
<dbReference type="PANTHER" id="PTHR30194:SF3">
    <property type="entry name" value="CROSSOVER JUNCTION ENDODEOXYRIBONUCLEASE RUVC"/>
    <property type="match status" value="1"/>
</dbReference>
<comment type="subcellular location">
    <subcellularLocation>
        <location evidence="13">Cytoplasm</location>
    </subcellularLocation>
</comment>
<sequence length="173" mass="17951">MRVLGIDPGSRVTGFGVVQVLRNGRLQYVASGCIRLPAGSLADRLKAVYDGVSEIIHTYQPTVFAAEKVFMARNADSALKLGQARGVAVLAGANRGLTVSEYSAREIKRAVVGTGGAEKPQVQHMVRALLGLDRAPPSDAADALACAICHAHHAVGQGALGRGMRGRTAGVPA</sequence>
<dbReference type="GO" id="GO:0008821">
    <property type="term" value="F:crossover junction DNA endonuclease activity"/>
    <property type="evidence" value="ECO:0007669"/>
    <property type="project" value="UniProtKB-UniRule"/>
</dbReference>
<dbReference type="HAMAP" id="MF_00034">
    <property type="entry name" value="RuvC"/>
    <property type="match status" value="1"/>
</dbReference>
<evidence type="ECO:0000256" key="11">
    <source>
        <dbReference type="ARBA" id="ARBA00023204"/>
    </source>
</evidence>
<keyword evidence="7 13" id="KW-0378">Hydrolase</keyword>
<dbReference type="GO" id="GO:0003677">
    <property type="term" value="F:DNA binding"/>
    <property type="evidence" value="ECO:0007669"/>
    <property type="project" value="UniProtKB-KW"/>
</dbReference>
<evidence type="ECO:0000256" key="8">
    <source>
        <dbReference type="ARBA" id="ARBA00022842"/>
    </source>
</evidence>
<dbReference type="InterPro" id="IPR012337">
    <property type="entry name" value="RNaseH-like_sf"/>
</dbReference>
<keyword evidence="16" id="KW-1185">Reference proteome</keyword>
<keyword evidence="4 13" id="KW-0479">Metal-binding</keyword>
<comment type="similarity">
    <text evidence="1 13">Belongs to the RuvC family.</text>
</comment>
<feature type="active site" evidence="13">
    <location>
        <position position="139"/>
    </location>
</feature>
<keyword evidence="6 13" id="KW-0227">DNA damage</keyword>
<dbReference type="InterPro" id="IPR020563">
    <property type="entry name" value="X-over_junc_endoDNase_Mg_BS"/>
</dbReference>
<keyword evidence="8 13" id="KW-0460">Magnesium</keyword>
<evidence type="ECO:0000256" key="9">
    <source>
        <dbReference type="ARBA" id="ARBA00023125"/>
    </source>
</evidence>
<keyword evidence="2 13" id="KW-0963">Cytoplasm</keyword>
<comment type="catalytic activity">
    <reaction evidence="12 13">
        <text>Endonucleolytic cleavage at a junction such as a reciprocal single-stranded crossover between two homologous DNA duplexes (Holliday junction).</text>
        <dbReference type="EC" id="3.1.21.10"/>
    </reaction>
</comment>
<proteinExistence type="inferred from homology"/>
<evidence type="ECO:0000256" key="4">
    <source>
        <dbReference type="ARBA" id="ARBA00022723"/>
    </source>
</evidence>
<evidence type="ECO:0000256" key="14">
    <source>
        <dbReference type="NCBIfam" id="TIGR00228"/>
    </source>
</evidence>
<evidence type="ECO:0000256" key="3">
    <source>
        <dbReference type="ARBA" id="ARBA00022722"/>
    </source>
</evidence>
<evidence type="ECO:0000313" key="15">
    <source>
        <dbReference type="EMBL" id="BAU49867.1"/>
    </source>
</evidence>
<dbReference type="EC" id="3.1.21.10" evidence="13 14"/>
<evidence type="ECO:0000256" key="10">
    <source>
        <dbReference type="ARBA" id="ARBA00023172"/>
    </source>
</evidence>
<evidence type="ECO:0000256" key="1">
    <source>
        <dbReference type="ARBA" id="ARBA00009518"/>
    </source>
</evidence>
<keyword evidence="10 13" id="KW-0233">DNA recombination</keyword>
<dbReference type="FunFam" id="3.30.420.10:FF:000002">
    <property type="entry name" value="Crossover junction endodeoxyribonuclease RuvC"/>
    <property type="match status" value="1"/>
</dbReference>
<dbReference type="EMBL" id="AP014936">
    <property type="protein sequence ID" value="BAU49867.1"/>
    <property type="molecule type" value="Genomic_DNA"/>
</dbReference>
<dbReference type="OrthoDB" id="9805499at2"/>
<dbReference type="Pfam" id="PF02075">
    <property type="entry name" value="RuvC"/>
    <property type="match status" value="1"/>
</dbReference>
<dbReference type="InterPro" id="IPR002176">
    <property type="entry name" value="X-over_junc_endoDNase_RuvC"/>
</dbReference>
<organism evidence="15 16">
    <name type="scientific">Sulfurifustis variabilis</name>
    <dbReference type="NCBI Taxonomy" id="1675686"/>
    <lineage>
        <taxon>Bacteria</taxon>
        <taxon>Pseudomonadati</taxon>
        <taxon>Pseudomonadota</taxon>
        <taxon>Gammaproteobacteria</taxon>
        <taxon>Acidiferrobacterales</taxon>
        <taxon>Acidiferrobacteraceae</taxon>
        <taxon>Sulfurifustis</taxon>
    </lineage>
</organism>
<feature type="binding site" evidence="13">
    <location>
        <position position="7"/>
    </location>
    <ligand>
        <name>Mg(2+)</name>
        <dbReference type="ChEBI" id="CHEBI:18420"/>
        <label>1</label>
    </ligand>
</feature>
<keyword evidence="9 13" id="KW-0238">DNA-binding</keyword>
<dbReference type="RefSeq" id="WP_096462221.1">
    <property type="nucleotide sequence ID" value="NZ_AP014936.1"/>
</dbReference>
<accession>A0A1B4VGC7</accession>
<dbReference type="Gene3D" id="3.30.420.10">
    <property type="entry name" value="Ribonuclease H-like superfamily/Ribonuclease H"/>
    <property type="match status" value="1"/>
</dbReference>
<dbReference type="AlphaFoldDB" id="A0A1B4VGC7"/>